<evidence type="ECO:0000313" key="3">
    <source>
        <dbReference type="Proteomes" id="UP000770015"/>
    </source>
</evidence>
<dbReference type="EMBL" id="JAGSXJ010000015">
    <property type="protein sequence ID" value="KAH6685268.1"/>
    <property type="molecule type" value="Genomic_DNA"/>
</dbReference>
<feature type="compositionally biased region" description="Polar residues" evidence="1">
    <location>
        <begin position="1"/>
        <end position="13"/>
    </location>
</feature>
<gene>
    <name evidence="2" type="ORF">F5X68DRAFT_19205</name>
</gene>
<protein>
    <submittedName>
        <fullName evidence="2">Uncharacterized protein</fullName>
    </submittedName>
</protein>
<evidence type="ECO:0000256" key="1">
    <source>
        <dbReference type="SAM" id="MobiDB-lite"/>
    </source>
</evidence>
<accession>A0A9P8V9W6</accession>
<dbReference type="Proteomes" id="UP000770015">
    <property type="component" value="Unassembled WGS sequence"/>
</dbReference>
<feature type="compositionally biased region" description="Basic residues" evidence="1">
    <location>
        <begin position="217"/>
        <end position="229"/>
    </location>
</feature>
<evidence type="ECO:0000313" key="2">
    <source>
        <dbReference type="EMBL" id="KAH6685268.1"/>
    </source>
</evidence>
<feature type="region of interest" description="Disordered" evidence="1">
    <location>
        <begin position="1"/>
        <end position="26"/>
    </location>
</feature>
<dbReference type="AlphaFoldDB" id="A0A9P8V9W6"/>
<organism evidence="2 3">
    <name type="scientific">Plectosphaerella plurivora</name>
    <dbReference type="NCBI Taxonomy" id="936078"/>
    <lineage>
        <taxon>Eukaryota</taxon>
        <taxon>Fungi</taxon>
        <taxon>Dikarya</taxon>
        <taxon>Ascomycota</taxon>
        <taxon>Pezizomycotina</taxon>
        <taxon>Sordariomycetes</taxon>
        <taxon>Hypocreomycetidae</taxon>
        <taxon>Glomerellales</taxon>
        <taxon>Plectosphaerellaceae</taxon>
        <taxon>Plectosphaerella</taxon>
    </lineage>
</organism>
<feature type="region of interest" description="Disordered" evidence="1">
    <location>
        <begin position="200"/>
        <end position="229"/>
    </location>
</feature>
<sequence length="229" mass="25234">MSRNETAALTSCSPEEPIGRDLVPESQKKNHGKAVVAFQNSSTSQALSMTTVKALAEGVLLAVEIECIATVHRKTSTADRSIELSNRRLCHCQSASCLKSRAPHSCSDLACGHMPSHSSRSTLPLLPSNGNRLRGLLFALSRTPQRVVVPCQGMARPTGWGRPPSRALLWWLWQRGTQLVSLVARAHRYFGGARARGTWQARQWPEHPHAAPSGRHSEKKIKWPARSLR</sequence>
<comment type="caution">
    <text evidence="2">The sequence shown here is derived from an EMBL/GenBank/DDBJ whole genome shotgun (WGS) entry which is preliminary data.</text>
</comment>
<proteinExistence type="predicted"/>
<feature type="compositionally biased region" description="Basic and acidic residues" evidence="1">
    <location>
        <begin position="17"/>
        <end position="26"/>
    </location>
</feature>
<keyword evidence="3" id="KW-1185">Reference proteome</keyword>
<reference evidence="2" key="1">
    <citation type="journal article" date="2021" name="Nat. Commun.">
        <title>Genetic determinants of endophytism in the Arabidopsis root mycobiome.</title>
        <authorList>
            <person name="Mesny F."/>
            <person name="Miyauchi S."/>
            <person name="Thiergart T."/>
            <person name="Pickel B."/>
            <person name="Atanasova L."/>
            <person name="Karlsson M."/>
            <person name="Huettel B."/>
            <person name="Barry K.W."/>
            <person name="Haridas S."/>
            <person name="Chen C."/>
            <person name="Bauer D."/>
            <person name="Andreopoulos W."/>
            <person name="Pangilinan J."/>
            <person name="LaButti K."/>
            <person name="Riley R."/>
            <person name="Lipzen A."/>
            <person name="Clum A."/>
            <person name="Drula E."/>
            <person name="Henrissat B."/>
            <person name="Kohler A."/>
            <person name="Grigoriev I.V."/>
            <person name="Martin F.M."/>
            <person name="Hacquard S."/>
        </authorList>
    </citation>
    <scope>NUCLEOTIDE SEQUENCE</scope>
    <source>
        <strain evidence="2">MPI-SDFR-AT-0117</strain>
    </source>
</reference>
<name>A0A9P8V9W6_9PEZI</name>